<dbReference type="PANTHER" id="PTHR33365">
    <property type="entry name" value="YALI0B05434P"/>
    <property type="match status" value="1"/>
</dbReference>
<dbReference type="Pfam" id="PF11807">
    <property type="entry name" value="UstYa"/>
    <property type="match status" value="1"/>
</dbReference>
<gene>
    <name evidence="3" type="ORF">BPOR_0765g00040</name>
</gene>
<name>A0A4Z1K9S7_9HELO</name>
<keyword evidence="2" id="KW-1133">Transmembrane helix</keyword>
<dbReference type="InterPro" id="IPR021765">
    <property type="entry name" value="UstYa-like"/>
</dbReference>
<evidence type="ECO:0000256" key="2">
    <source>
        <dbReference type="SAM" id="Phobius"/>
    </source>
</evidence>
<evidence type="ECO:0000313" key="3">
    <source>
        <dbReference type="EMBL" id="TGO82757.1"/>
    </source>
</evidence>
<keyword evidence="4" id="KW-1185">Reference proteome</keyword>
<evidence type="ECO:0000256" key="1">
    <source>
        <dbReference type="ARBA" id="ARBA00035112"/>
    </source>
</evidence>
<dbReference type="GO" id="GO:0043386">
    <property type="term" value="P:mycotoxin biosynthetic process"/>
    <property type="evidence" value="ECO:0007669"/>
    <property type="project" value="InterPro"/>
</dbReference>
<comment type="caution">
    <text evidence="3">The sequence shown here is derived from an EMBL/GenBank/DDBJ whole genome shotgun (WGS) entry which is preliminary data.</text>
</comment>
<keyword evidence="2" id="KW-0472">Membrane</keyword>
<dbReference type="PANTHER" id="PTHR33365:SF6">
    <property type="entry name" value="OXIDASE USTYA"/>
    <property type="match status" value="1"/>
</dbReference>
<dbReference type="EMBL" id="PQXO01000762">
    <property type="protein sequence ID" value="TGO82757.1"/>
    <property type="molecule type" value="Genomic_DNA"/>
</dbReference>
<feature type="transmembrane region" description="Helical" evidence="2">
    <location>
        <begin position="81"/>
        <end position="101"/>
    </location>
</feature>
<protein>
    <recommendedName>
        <fullName evidence="5">DUF3328 domain-containing protein</fullName>
    </recommendedName>
</protein>
<evidence type="ECO:0008006" key="5">
    <source>
        <dbReference type="Google" id="ProtNLM"/>
    </source>
</evidence>
<feature type="transmembrane region" description="Helical" evidence="2">
    <location>
        <begin position="15"/>
        <end position="34"/>
    </location>
</feature>
<keyword evidence="2" id="KW-0812">Transmembrane</keyword>
<reference evidence="3 4" key="1">
    <citation type="submission" date="2017-12" db="EMBL/GenBank/DDBJ databases">
        <title>Comparative genomics of Botrytis spp.</title>
        <authorList>
            <person name="Valero-Jimenez C.A."/>
            <person name="Tapia P."/>
            <person name="Veloso J."/>
            <person name="Silva-Moreno E."/>
            <person name="Staats M."/>
            <person name="Valdes J.H."/>
            <person name="Van Kan J.A.L."/>
        </authorList>
    </citation>
    <scope>NUCLEOTIDE SEQUENCE [LARGE SCALE GENOMIC DNA]</scope>
    <source>
        <strain evidence="3 4">MUCL3349</strain>
    </source>
</reference>
<dbReference type="AlphaFoldDB" id="A0A4Z1K9S7"/>
<evidence type="ECO:0000313" key="4">
    <source>
        <dbReference type="Proteomes" id="UP000297280"/>
    </source>
</evidence>
<dbReference type="STRING" id="87229.A0A4Z1K9S7"/>
<sequence>MSLMSLVVTDLPSDTYGLTIACVCLDLLVDRFIMNFEAKISQLRGSFVNSSHTDDEEEEFLKHSTTSRKTESGPWFQRRKVFLVTNIALIIITLIQGLFIAQLRIELSHQLPKFSPSMPCISILRKVEANRAKIDGLSYARDNIRIAHVPTRFWNDDEEEEDKSWTAIEAGHGLVSVAPEWAAARGLPDSLIHPRDSSKRVYVIEGYHGIHCLQTLRRHYMNLRRGETPNRPLEHDLHCFDSLRQSIMCMANDELLYTTGHNDAGINQTRQCRDWDALREWASGFTSCYHDYVAPSGETKWGKCDNGVDGLPYGSLLS</sequence>
<organism evidence="3 4">
    <name type="scientific">Botrytis porri</name>
    <dbReference type="NCBI Taxonomy" id="87229"/>
    <lineage>
        <taxon>Eukaryota</taxon>
        <taxon>Fungi</taxon>
        <taxon>Dikarya</taxon>
        <taxon>Ascomycota</taxon>
        <taxon>Pezizomycotina</taxon>
        <taxon>Leotiomycetes</taxon>
        <taxon>Helotiales</taxon>
        <taxon>Sclerotiniaceae</taxon>
        <taxon>Botrytis</taxon>
    </lineage>
</organism>
<comment type="similarity">
    <text evidence="1">Belongs to the ustYa family.</text>
</comment>
<dbReference type="Proteomes" id="UP000297280">
    <property type="component" value="Unassembled WGS sequence"/>
</dbReference>
<accession>A0A4Z1K9S7</accession>
<proteinExistence type="inferred from homology"/>